<organism evidence="1 2">
    <name type="scientific">Alternaria arborescens</name>
    <dbReference type="NCBI Taxonomy" id="156630"/>
    <lineage>
        <taxon>Eukaryota</taxon>
        <taxon>Fungi</taxon>
        <taxon>Dikarya</taxon>
        <taxon>Ascomycota</taxon>
        <taxon>Pezizomycotina</taxon>
        <taxon>Dothideomycetes</taxon>
        <taxon>Pleosporomycetidae</taxon>
        <taxon>Pleosporales</taxon>
        <taxon>Pleosporineae</taxon>
        <taxon>Pleosporaceae</taxon>
        <taxon>Alternaria</taxon>
        <taxon>Alternaria sect. Alternaria</taxon>
    </lineage>
</organism>
<reference evidence="2" key="1">
    <citation type="journal article" date="2019" name="bioRxiv">
        <title>Genomics, evolutionary history and diagnostics of the Alternaria alternata species group including apple and Asian pear pathotypes.</title>
        <authorList>
            <person name="Armitage A.D."/>
            <person name="Cockerton H.M."/>
            <person name="Sreenivasaprasad S."/>
            <person name="Woodhall J.W."/>
            <person name="Lane C.R."/>
            <person name="Harrison R.J."/>
            <person name="Clarkson J.P."/>
        </authorList>
    </citation>
    <scope>NUCLEOTIDE SEQUENCE [LARGE SCALE GENOMIC DNA]</scope>
    <source>
        <strain evidence="2">RGR 97.0016</strain>
    </source>
</reference>
<dbReference type="AlphaFoldDB" id="A0A4Q4R9I9"/>
<gene>
    <name evidence="1" type="ORF">AA0113_g9341</name>
</gene>
<name>A0A4Q4R9I9_9PLEO</name>
<accession>A0A4Q4R9I9</accession>
<dbReference type="Proteomes" id="UP000293823">
    <property type="component" value="Unassembled WGS sequence"/>
</dbReference>
<protein>
    <submittedName>
        <fullName evidence="1">Uncharacterized protein</fullName>
    </submittedName>
</protein>
<sequence length="70" mass="7866">MALDSVSTFLPKCWKVLTSLDVCGKIVPKQHTKQIDLMVRKLMTLNPAYYADTGCTALIRLEYISSETNT</sequence>
<comment type="caution">
    <text evidence="1">The sequence shown here is derived from an EMBL/GenBank/DDBJ whole genome shotgun (WGS) entry which is preliminary data.</text>
</comment>
<dbReference type="EMBL" id="PEJP01000042">
    <property type="protein sequence ID" value="RYO53131.1"/>
    <property type="molecule type" value="Genomic_DNA"/>
</dbReference>
<proteinExistence type="predicted"/>
<keyword evidence="2" id="KW-1185">Reference proteome</keyword>
<evidence type="ECO:0000313" key="2">
    <source>
        <dbReference type="Proteomes" id="UP000293823"/>
    </source>
</evidence>
<evidence type="ECO:0000313" key="1">
    <source>
        <dbReference type="EMBL" id="RYO53131.1"/>
    </source>
</evidence>